<dbReference type="Proteomes" id="UP000008312">
    <property type="component" value="Unassembled WGS sequence"/>
</dbReference>
<evidence type="ECO:0000256" key="5">
    <source>
        <dbReference type="ARBA" id="ARBA00022490"/>
    </source>
</evidence>
<organism evidence="8">
    <name type="scientific">Blastocystis hominis</name>
    <dbReference type="NCBI Taxonomy" id="12968"/>
    <lineage>
        <taxon>Eukaryota</taxon>
        <taxon>Sar</taxon>
        <taxon>Stramenopiles</taxon>
        <taxon>Bigyra</taxon>
        <taxon>Opalozoa</taxon>
        <taxon>Opalinata</taxon>
        <taxon>Blastocystidae</taxon>
        <taxon>Blastocystis</taxon>
    </lineage>
</organism>
<gene>
    <name evidence="8" type="ORF">GSBLH_T00001914001</name>
</gene>
<reference evidence="8" key="1">
    <citation type="submission" date="2010-02" db="EMBL/GenBank/DDBJ databases">
        <title>Sequencing and annotation of the Blastocystis hominis genome.</title>
        <authorList>
            <person name="Wincker P."/>
        </authorList>
    </citation>
    <scope>NUCLEOTIDE SEQUENCE</scope>
    <source>
        <strain evidence="8">Singapore isolate B</strain>
    </source>
</reference>
<proteinExistence type="inferred from homology"/>
<dbReference type="InParanoid" id="D8M165"/>
<evidence type="ECO:0000313" key="9">
    <source>
        <dbReference type="Proteomes" id="UP000008312"/>
    </source>
</evidence>
<evidence type="ECO:0000256" key="7">
    <source>
        <dbReference type="ARBA" id="ARBA00023242"/>
    </source>
</evidence>
<keyword evidence="4" id="KW-0813">Transport</keyword>
<dbReference type="GO" id="GO:0005737">
    <property type="term" value="C:cytoplasm"/>
    <property type="evidence" value="ECO:0007669"/>
    <property type="project" value="UniProtKB-SubCell"/>
</dbReference>
<keyword evidence="7" id="KW-0539">Nucleus</keyword>
<evidence type="ECO:0000256" key="6">
    <source>
        <dbReference type="ARBA" id="ARBA00022927"/>
    </source>
</evidence>
<dbReference type="AlphaFoldDB" id="D8M165"/>
<evidence type="ECO:0000256" key="3">
    <source>
        <dbReference type="ARBA" id="ARBA00009466"/>
    </source>
</evidence>
<dbReference type="GO" id="GO:0005049">
    <property type="term" value="F:nuclear export signal receptor activity"/>
    <property type="evidence" value="ECO:0007669"/>
    <property type="project" value="InterPro"/>
</dbReference>
<keyword evidence="9" id="KW-1185">Reference proteome</keyword>
<accession>D8M165</accession>
<sequence length="336" mass="38482">MSCTSQRSFSVFVESIYPKAFDVMQRALREHGDEEEIVSSIMKFLASLVLNQESRIDYCNDIANGVTLFRETARVLIVYGNLLLNNFKTFDQCPAYVYKGICQLFHVMVRLLKGKYVPFGVFPLYDDSSFKDILEMYLKIVIRTPFKSLSEWPKYERAVFVFLEILFAEHIDTVCAIDSQAFITIMDSVCNGVSSFSPEVVIACSRILTRVASYLYLNQYKNTPTVANIKRIIVAQPNFWSVVLTSVLNAFIFGAASTLWELSKPIYAVCLVDQQAFGQYIKAVSENQDSIVQMQLMEDSNNLMSSLDYAMSKQSMDKFSKMAVAWRRQYLSYMKL</sequence>
<name>D8M165_BLAHO</name>
<comment type="subcellular location">
    <subcellularLocation>
        <location evidence="2">Cytoplasm</location>
    </subcellularLocation>
    <subcellularLocation>
        <location evidence="1">Nucleus</location>
    </subcellularLocation>
</comment>
<evidence type="ECO:0000256" key="2">
    <source>
        <dbReference type="ARBA" id="ARBA00004496"/>
    </source>
</evidence>
<dbReference type="EMBL" id="FN668644">
    <property type="protein sequence ID" value="CBK21804.2"/>
    <property type="molecule type" value="Genomic_DNA"/>
</dbReference>
<evidence type="ECO:0000256" key="4">
    <source>
        <dbReference type="ARBA" id="ARBA00022448"/>
    </source>
</evidence>
<protein>
    <recommendedName>
        <fullName evidence="10">Exportin-1 C-terminal domain-containing protein</fullName>
    </recommendedName>
</protein>
<dbReference type="GO" id="GO:0006611">
    <property type="term" value="P:protein export from nucleus"/>
    <property type="evidence" value="ECO:0007669"/>
    <property type="project" value="TreeGrafter"/>
</dbReference>
<dbReference type="OrthoDB" id="244158at2759"/>
<keyword evidence="6" id="KW-0653">Protein transport</keyword>
<evidence type="ECO:0000256" key="1">
    <source>
        <dbReference type="ARBA" id="ARBA00004123"/>
    </source>
</evidence>
<comment type="similarity">
    <text evidence="3">Belongs to the exportin family.</text>
</comment>
<dbReference type="GeneID" id="24919135"/>
<keyword evidence="5" id="KW-0963">Cytoplasm</keyword>
<evidence type="ECO:0008006" key="10">
    <source>
        <dbReference type="Google" id="ProtNLM"/>
    </source>
</evidence>
<dbReference type="PANTHER" id="PTHR12596">
    <property type="entry name" value="EXPORTIN 4,7-RELATED"/>
    <property type="match status" value="1"/>
</dbReference>
<dbReference type="GO" id="GO:0005643">
    <property type="term" value="C:nuclear pore"/>
    <property type="evidence" value="ECO:0007669"/>
    <property type="project" value="TreeGrafter"/>
</dbReference>
<evidence type="ECO:0000313" key="8">
    <source>
        <dbReference type="EMBL" id="CBK21804.2"/>
    </source>
</evidence>
<dbReference type="InterPro" id="IPR044189">
    <property type="entry name" value="XPO4/7-like"/>
</dbReference>
<dbReference type="RefSeq" id="XP_012895852.1">
    <property type="nucleotide sequence ID" value="XM_013040398.1"/>
</dbReference>
<dbReference type="PANTHER" id="PTHR12596:SF2">
    <property type="entry name" value="EXPORTIN-7 ISOFORM X1"/>
    <property type="match status" value="1"/>
</dbReference>